<reference evidence="1 2" key="1">
    <citation type="journal article" date="2016" name="Nat. Commun.">
        <title>Thousands of microbial genomes shed light on interconnected biogeochemical processes in an aquifer system.</title>
        <authorList>
            <person name="Anantharaman K."/>
            <person name="Brown C.T."/>
            <person name="Hug L.A."/>
            <person name="Sharon I."/>
            <person name="Castelle C.J."/>
            <person name="Probst A.J."/>
            <person name="Thomas B.C."/>
            <person name="Singh A."/>
            <person name="Wilkins M.J."/>
            <person name="Karaoz U."/>
            <person name="Brodie E.L."/>
            <person name="Williams K.H."/>
            <person name="Hubbard S.S."/>
            <person name="Banfield J.F."/>
        </authorList>
    </citation>
    <scope>NUCLEOTIDE SEQUENCE [LARGE SCALE GENOMIC DNA]</scope>
</reference>
<organism evidence="1 2">
    <name type="scientific">Candidatus Yanofskybacteria bacterium RIFCSPHIGHO2_01_FULL_44_17</name>
    <dbReference type="NCBI Taxonomy" id="1802668"/>
    <lineage>
        <taxon>Bacteria</taxon>
        <taxon>Candidatus Yanofskyibacteriota</taxon>
    </lineage>
</organism>
<dbReference type="EMBL" id="MGJI01000017">
    <property type="protein sequence ID" value="OGN04779.1"/>
    <property type="molecule type" value="Genomic_DNA"/>
</dbReference>
<sequence length="274" mass="28220">MLQLEHKDEASTLTRRFHLVSKLQKERAPDQCPERGNMKNATLITLVVIAALAATPLATAQVYSDWDVVNAQYRVRDAIRNAETCGGYCSPGPANPYGVYGAAGYPAGIIGVLPGVGAGAVGGNRTVNSALVGAGIGAALGAVLGRDGRSTAIGATAGAAAFGGVAYATSRRGGNAVAGPSAGGGNGQLELSNQTRFAVEVYHRSEKGKEKYMGRLVSGDAWRVKAPKPGEAYHGFALIPNQNGGLSSDRLVPAPTGNGWVFVEPDFGRGQGRQ</sequence>
<comment type="caution">
    <text evidence="1">The sequence shown here is derived from an EMBL/GenBank/DDBJ whole genome shotgun (WGS) entry which is preliminary data.</text>
</comment>
<evidence type="ECO:0000313" key="1">
    <source>
        <dbReference type="EMBL" id="OGN04779.1"/>
    </source>
</evidence>
<name>A0A1F8EXK8_9BACT</name>
<dbReference type="Proteomes" id="UP000177507">
    <property type="component" value="Unassembled WGS sequence"/>
</dbReference>
<proteinExistence type="predicted"/>
<gene>
    <name evidence="1" type="ORF">A2831_01925</name>
</gene>
<protein>
    <recommendedName>
        <fullName evidence="3">Glycine zipper domain-containing protein</fullName>
    </recommendedName>
</protein>
<dbReference type="AlphaFoldDB" id="A0A1F8EXK8"/>
<dbReference type="STRING" id="1802668.A2831_01925"/>
<accession>A0A1F8EXK8</accession>
<evidence type="ECO:0008006" key="3">
    <source>
        <dbReference type="Google" id="ProtNLM"/>
    </source>
</evidence>
<evidence type="ECO:0000313" key="2">
    <source>
        <dbReference type="Proteomes" id="UP000177507"/>
    </source>
</evidence>